<organism evidence="2 3">
    <name type="scientific">Desulfomonile tiedjei (strain ATCC 49306 / DSM 6799 / DCB-1)</name>
    <dbReference type="NCBI Taxonomy" id="706587"/>
    <lineage>
        <taxon>Bacteria</taxon>
        <taxon>Pseudomonadati</taxon>
        <taxon>Thermodesulfobacteriota</taxon>
        <taxon>Desulfomonilia</taxon>
        <taxon>Desulfomonilales</taxon>
        <taxon>Desulfomonilaceae</taxon>
        <taxon>Desulfomonile</taxon>
    </lineage>
</organism>
<dbReference type="STRING" id="706587.Desti_1074"/>
<gene>
    <name evidence="2" type="ordered locus">Desti_1074</name>
</gene>
<dbReference type="RefSeq" id="WP_014808941.1">
    <property type="nucleotide sequence ID" value="NC_018025.1"/>
</dbReference>
<accession>I4C2J7</accession>
<dbReference type="KEGG" id="dti:Desti_1074"/>
<keyword evidence="3" id="KW-1185">Reference proteome</keyword>
<dbReference type="AlphaFoldDB" id="I4C2J7"/>
<feature type="region of interest" description="Disordered" evidence="1">
    <location>
        <begin position="111"/>
        <end position="135"/>
    </location>
</feature>
<evidence type="ECO:0000313" key="2">
    <source>
        <dbReference type="EMBL" id="AFM23788.1"/>
    </source>
</evidence>
<sequence>MTQVRIMRIILEGAGPSMKEVANLLEAFVAKSKPSLYLKEYGGNPYDLNFDEDDRNRVYVQILMTSEIDKKEMQDALRTFLMNGGYRIVDSIDIENVSEDESEVVHLFQQTSGGEIQRPLKPERPDFREIDYPNA</sequence>
<protein>
    <submittedName>
        <fullName evidence="2">Uncharacterized protein</fullName>
    </submittedName>
</protein>
<dbReference type="EMBL" id="CP003360">
    <property type="protein sequence ID" value="AFM23788.1"/>
    <property type="molecule type" value="Genomic_DNA"/>
</dbReference>
<name>I4C2J7_DESTA</name>
<evidence type="ECO:0000256" key="1">
    <source>
        <dbReference type="SAM" id="MobiDB-lite"/>
    </source>
</evidence>
<proteinExistence type="predicted"/>
<reference evidence="3" key="1">
    <citation type="submission" date="2012-06" db="EMBL/GenBank/DDBJ databases">
        <title>Complete sequence of chromosome of Desulfomonile tiedjei DSM 6799.</title>
        <authorList>
            <person name="Lucas S."/>
            <person name="Copeland A."/>
            <person name="Lapidus A."/>
            <person name="Glavina del Rio T."/>
            <person name="Dalin E."/>
            <person name="Tice H."/>
            <person name="Bruce D."/>
            <person name="Goodwin L."/>
            <person name="Pitluck S."/>
            <person name="Peters L."/>
            <person name="Ovchinnikova G."/>
            <person name="Zeytun A."/>
            <person name="Lu M."/>
            <person name="Kyrpides N."/>
            <person name="Mavromatis K."/>
            <person name="Ivanova N."/>
            <person name="Brettin T."/>
            <person name="Detter J.C."/>
            <person name="Han C."/>
            <person name="Larimer F."/>
            <person name="Land M."/>
            <person name="Hauser L."/>
            <person name="Markowitz V."/>
            <person name="Cheng J.-F."/>
            <person name="Hugenholtz P."/>
            <person name="Woyke T."/>
            <person name="Wu D."/>
            <person name="Spring S."/>
            <person name="Schroeder M."/>
            <person name="Brambilla E."/>
            <person name="Klenk H.-P."/>
            <person name="Eisen J.A."/>
        </authorList>
    </citation>
    <scope>NUCLEOTIDE SEQUENCE [LARGE SCALE GENOMIC DNA]</scope>
    <source>
        <strain evidence="3">ATCC 49306 / DSM 6799 / DCB-1</strain>
    </source>
</reference>
<evidence type="ECO:0000313" key="3">
    <source>
        <dbReference type="Proteomes" id="UP000006055"/>
    </source>
</evidence>
<dbReference type="HOGENOM" id="CLU_1882424_0_0_7"/>
<dbReference type="Proteomes" id="UP000006055">
    <property type="component" value="Chromosome"/>
</dbReference>
<feature type="compositionally biased region" description="Basic and acidic residues" evidence="1">
    <location>
        <begin position="118"/>
        <end position="135"/>
    </location>
</feature>